<organism evidence="3 4">
    <name type="scientific">Inmirania thermothiophila</name>
    <dbReference type="NCBI Taxonomy" id="1750597"/>
    <lineage>
        <taxon>Bacteria</taxon>
        <taxon>Pseudomonadati</taxon>
        <taxon>Pseudomonadota</taxon>
        <taxon>Gammaproteobacteria</taxon>
        <taxon>Chromatiales</taxon>
        <taxon>Ectothiorhodospiraceae</taxon>
        <taxon>Inmirania</taxon>
    </lineage>
</organism>
<sequence length="220" mass="24308">MRGGVARRRLLRHGCAALVLAAASAWGDPAQDYRDGVSAYNREDLVTAMAKLEQAAAADYVPALLFLGYIMDKAEENERAVALYRRAAELGDAEGMMRLGLMYASGEGVERDFATARRWVLAAVDRGHLPAMVVMGQAYLRGGLGVERDVRTGLEWLELAAAQDYLPAMRELAEVYRSGIGDVLPPDPTLSARWTERAQALERRRREEREQGGGRKEERG</sequence>
<name>A0A3N1Y242_9GAMM</name>
<dbReference type="AlphaFoldDB" id="A0A3N1Y242"/>
<feature type="chain" id="PRO_5017923568" evidence="2">
    <location>
        <begin position="28"/>
        <end position="220"/>
    </location>
</feature>
<feature type="region of interest" description="Disordered" evidence="1">
    <location>
        <begin position="187"/>
        <end position="220"/>
    </location>
</feature>
<keyword evidence="2" id="KW-0732">Signal</keyword>
<dbReference type="InterPro" id="IPR052945">
    <property type="entry name" value="Mitotic_Regulator"/>
</dbReference>
<protein>
    <submittedName>
        <fullName evidence="3">Sel1 repeat-containing protein</fullName>
    </submittedName>
</protein>
<evidence type="ECO:0000256" key="1">
    <source>
        <dbReference type="SAM" id="MobiDB-lite"/>
    </source>
</evidence>
<dbReference type="PANTHER" id="PTHR43628">
    <property type="entry name" value="ACTIVATOR OF C KINASE PROTEIN 1-RELATED"/>
    <property type="match status" value="1"/>
</dbReference>
<dbReference type="PROSITE" id="PS51318">
    <property type="entry name" value="TAT"/>
    <property type="match status" value="1"/>
</dbReference>
<gene>
    <name evidence="3" type="ORF">EDC57_2120</name>
</gene>
<evidence type="ECO:0000256" key="2">
    <source>
        <dbReference type="SAM" id="SignalP"/>
    </source>
</evidence>
<accession>A0A3N1Y242</accession>
<keyword evidence="4" id="KW-1185">Reference proteome</keyword>
<feature type="signal peptide" evidence="2">
    <location>
        <begin position="1"/>
        <end position="27"/>
    </location>
</feature>
<feature type="compositionally biased region" description="Basic and acidic residues" evidence="1">
    <location>
        <begin position="194"/>
        <end position="220"/>
    </location>
</feature>
<dbReference type="RefSeq" id="WP_170165113.1">
    <property type="nucleotide sequence ID" value="NZ_RJVI01000002.1"/>
</dbReference>
<dbReference type="EMBL" id="RJVI01000002">
    <property type="protein sequence ID" value="ROR32905.1"/>
    <property type="molecule type" value="Genomic_DNA"/>
</dbReference>
<dbReference type="Pfam" id="PF08238">
    <property type="entry name" value="Sel1"/>
    <property type="match status" value="4"/>
</dbReference>
<proteinExistence type="predicted"/>
<dbReference type="SMART" id="SM00671">
    <property type="entry name" value="SEL1"/>
    <property type="match status" value="4"/>
</dbReference>
<dbReference type="SUPFAM" id="SSF81901">
    <property type="entry name" value="HCP-like"/>
    <property type="match status" value="1"/>
</dbReference>
<dbReference type="PANTHER" id="PTHR43628:SF1">
    <property type="entry name" value="CHITIN SYNTHASE REGULATORY FACTOR 2-RELATED"/>
    <property type="match status" value="1"/>
</dbReference>
<comment type="caution">
    <text evidence="3">The sequence shown here is derived from an EMBL/GenBank/DDBJ whole genome shotgun (WGS) entry which is preliminary data.</text>
</comment>
<dbReference type="InterPro" id="IPR006311">
    <property type="entry name" value="TAT_signal"/>
</dbReference>
<evidence type="ECO:0000313" key="3">
    <source>
        <dbReference type="EMBL" id="ROR32905.1"/>
    </source>
</evidence>
<dbReference type="Gene3D" id="1.25.40.10">
    <property type="entry name" value="Tetratricopeptide repeat domain"/>
    <property type="match status" value="1"/>
</dbReference>
<reference evidence="3 4" key="1">
    <citation type="submission" date="2018-11" db="EMBL/GenBank/DDBJ databases">
        <title>Genomic Encyclopedia of Type Strains, Phase IV (KMG-IV): sequencing the most valuable type-strain genomes for metagenomic binning, comparative biology and taxonomic classification.</title>
        <authorList>
            <person name="Goeker M."/>
        </authorList>
    </citation>
    <scope>NUCLEOTIDE SEQUENCE [LARGE SCALE GENOMIC DNA]</scope>
    <source>
        <strain evidence="3 4">DSM 100275</strain>
    </source>
</reference>
<dbReference type="InterPro" id="IPR011990">
    <property type="entry name" value="TPR-like_helical_dom_sf"/>
</dbReference>
<dbReference type="Proteomes" id="UP000276634">
    <property type="component" value="Unassembled WGS sequence"/>
</dbReference>
<evidence type="ECO:0000313" key="4">
    <source>
        <dbReference type="Proteomes" id="UP000276634"/>
    </source>
</evidence>
<dbReference type="InterPro" id="IPR006597">
    <property type="entry name" value="Sel1-like"/>
</dbReference>